<keyword evidence="2" id="KW-0732">Signal</keyword>
<feature type="chain" id="PRO_5044953646" evidence="2">
    <location>
        <begin position="22"/>
        <end position="469"/>
    </location>
</feature>
<keyword evidence="3" id="KW-0175">Coiled coil</keyword>
<dbReference type="Pfam" id="PF02321">
    <property type="entry name" value="OEP"/>
    <property type="match status" value="2"/>
</dbReference>
<dbReference type="PROSITE" id="PS51257">
    <property type="entry name" value="PROKAR_LIPOPROTEIN"/>
    <property type="match status" value="1"/>
</dbReference>
<dbReference type="Gene3D" id="2.20.200.10">
    <property type="entry name" value="Outer membrane efflux proteins (OEP)"/>
    <property type="match status" value="1"/>
</dbReference>
<dbReference type="RefSeq" id="WP_284195840.1">
    <property type="nucleotide sequence ID" value="NZ_BSOG01000002.1"/>
</dbReference>
<dbReference type="Gene3D" id="1.20.1600.10">
    <property type="entry name" value="Outer membrane efflux proteins (OEP)"/>
    <property type="match status" value="1"/>
</dbReference>
<accession>A0ABQ5YDT1</accession>
<comment type="subcellular location">
    <subcellularLocation>
        <location evidence="2">Cell membrane</location>
        <topology evidence="2">Lipid-anchor</topology>
    </subcellularLocation>
</comment>
<sequence length="469" mass="49716">MKSKLKPALIALVVAAGLAGCATTPPPVFELPQHQTETAPAELSAWWTQFNDPTLNALVTEALAHNADVLTALQGVDQSKATLSQARVALLPDVNLGLNATRRNPSDETAQPGQNGTSTVYNGGVSISYEIDLWGRVWKAKDAALANVLASQYAREATRAAVAAQTARSYFALLALDADVALLTQTLATRDEAMKLQQKRVTAGAASDYELKLTESERAAVAAALPQAIAAREQAEASLAVLLGRSPKEVVEGRVARGAGLESLSQAPEIPAGLPADLLTRRPDVRRAEAQLAVAEASLGEARRRYFPSLSLSGFFGGESLELSNLFDSPARTWNAAGALLQPLVGMARIDAQVAAAKASRNTAEIAYAQAARAAYGDARAALVGHRSAREALAATQQRADSQNKVKELTDKRYKAGVSSYLDQLNAERDRLAAERDRVTALQNRVNSLVSVYQALGGGWSNETLAQSQ</sequence>
<keyword evidence="2" id="KW-0472">Membrane</keyword>
<evidence type="ECO:0000313" key="5">
    <source>
        <dbReference type="Proteomes" id="UP001156706"/>
    </source>
</evidence>
<dbReference type="Proteomes" id="UP001156706">
    <property type="component" value="Unassembled WGS sequence"/>
</dbReference>
<dbReference type="EMBL" id="BSOG01000002">
    <property type="protein sequence ID" value="GLR12701.1"/>
    <property type="molecule type" value="Genomic_DNA"/>
</dbReference>
<evidence type="ECO:0000256" key="1">
    <source>
        <dbReference type="ARBA" id="ARBA00007613"/>
    </source>
</evidence>
<evidence type="ECO:0000256" key="3">
    <source>
        <dbReference type="SAM" id="Coils"/>
    </source>
</evidence>
<protein>
    <submittedName>
        <fullName evidence="4">RND transporter</fullName>
    </submittedName>
</protein>
<feature type="signal peptide" evidence="2">
    <location>
        <begin position="1"/>
        <end position="21"/>
    </location>
</feature>
<gene>
    <name evidence="4" type="ORF">GCM10007907_14910</name>
</gene>
<keyword evidence="5" id="KW-1185">Reference proteome</keyword>
<comment type="caution">
    <text evidence="4">The sequence shown here is derived from an EMBL/GenBank/DDBJ whole genome shotgun (WGS) entry which is preliminary data.</text>
</comment>
<keyword evidence="2" id="KW-0564">Palmitate</keyword>
<proteinExistence type="inferred from homology"/>
<dbReference type="SUPFAM" id="SSF56954">
    <property type="entry name" value="Outer membrane efflux proteins (OEP)"/>
    <property type="match status" value="1"/>
</dbReference>
<name>A0ABQ5YDT1_9NEIS</name>
<organism evidence="4 5">
    <name type="scientific">Chitinimonas prasina</name>
    <dbReference type="NCBI Taxonomy" id="1434937"/>
    <lineage>
        <taxon>Bacteria</taxon>
        <taxon>Pseudomonadati</taxon>
        <taxon>Pseudomonadota</taxon>
        <taxon>Betaproteobacteria</taxon>
        <taxon>Neisseriales</taxon>
        <taxon>Chitinibacteraceae</taxon>
        <taxon>Chitinimonas</taxon>
    </lineage>
</organism>
<reference evidence="5" key="1">
    <citation type="journal article" date="2019" name="Int. J. Syst. Evol. Microbiol.">
        <title>The Global Catalogue of Microorganisms (GCM) 10K type strain sequencing project: providing services to taxonomists for standard genome sequencing and annotation.</title>
        <authorList>
            <consortium name="The Broad Institute Genomics Platform"/>
            <consortium name="The Broad Institute Genome Sequencing Center for Infectious Disease"/>
            <person name="Wu L."/>
            <person name="Ma J."/>
        </authorList>
    </citation>
    <scope>NUCLEOTIDE SEQUENCE [LARGE SCALE GENOMIC DNA]</scope>
    <source>
        <strain evidence="5">NBRC 110044</strain>
    </source>
</reference>
<dbReference type="InterPro" id="IPR010131">
    <property type="entry name" value="MdtP/NodT-like"/>
</dbReference>
<evidence type="ECO:0000256" key="2">
    <source>
        <dbReference type="RuleBase" id="RU362097"/>
    </source>
</evidence>
<keyword evidence="2" id="KW-1134">Transmembrane beta strand</keyword>
<dbReference type="PANTHER" id="PTHR30203:SF30">
    <property type="entry name" value="OUTER MEMBRANE PROTEIN-RELATED"/>
    <property type="match status" value="1"/>
</dbReference>
<evidence type="ECO:0000313" key="4">
    <source>
        <dbReference type="EMBL" id="GLR12701.1"/>
    </source>
</evidence>
<keyword evidence="2" id="KW-0812">Transmembrane</keyword>
<keyword evidence="2" id="KW-0449">Lipoprotein</keyword>
<feature type="coiled-coil region" evidence="3">
    <location>
        <begin position="392"/>
        <end position="445"/>
    </location>
</feature>
<dbReference type="NCBIfam" id="TIGR01845">
    <property type="entry name" value="outer_NodT"/>
    <property type="match status" value="1"/>
</dbReference>
<comment type="similarity">
    <text evidence="1 2">Belongs to the outer membrane factor (OMF) (TC 1.B.17) family.</text>
</comment>
<dbReference type="InterPro" id="IPR003423">
    <property type="entry name" value="OMP_efflux"/>
</dbReference>
<dbReference type="PANTHER" id="PTHR30203">
    <property type="entry name" value="OUTER MEMBRANE CATION EFFLUX PROTEIN"/>
    <property type="match status" value="1"/>
</dbReference>